<evidence type="ECO:0000313" key="3">
    <source>
        <dbReference type="Proteomes" id="UP000291106"/>
    </source>
</evidence>
<feature type="transmembrane region" description="Helical" evidence="1">
    <location>
        <begin position="39"/>
        <end position="56"/>
    </location>
</feature>
<proteinExistence type="predicted"/>
<dbReference type="AlphaFoldDB" id="A0A411PDD3"/>
<reference evidence="2 3" key="1">
    <citation type="submission" date="2019-02" db="EMBL/GenBank/DDBJ databases">
        <title>Shewanella sp. D4-2 isolated from Dokdo Island.</title>
        <authorList>
            <person name="Baek K."/>
        </authorList>
    </citation>
    <scope>NUCLEOTIDE SEQUENCE [LARGE SCALE GENOMIC DNA]</scope>
    <source>
        <strain evidence="2 3">D4-2</strain>
    </source>
</reference>
<dbReference type="KEGG" id="smai:EXU30_01515"/>
<evidence type="ECO:0000256" key="1">
    <source>
        <dbReference type="SAM" id="Phobius"/>
    </source>
</evidence>
<evidence type="ECO:0000313" key="2">
    <source>
        <dbReference type="EMBL" id="QBF81524.1"/>
    </source>
</evidence>
<accession>A0A411PDD3</accession>
<gene>
    <name evidence="2" type="ORF">EXU30_01515</name>
</gene>
<feature type="transmembrane region" description="Helical" evidence="1">
    <location>
        <begin position="6"/>
        <end position="27"/>
    </location>
</feature>
<keyword evidence="1" id="KW-1133">Transmembrane helix</keyword>
<dbReference type="OrthoDB" id="6271792at2"/>
<dbReference type="Proteomes" id="UP000291106">
    <property type="component" value="Chromosome"/>
</dbReference>
<sequence>MNNMDIMLLVLIALLIILHIHFCYRALTSHAKIDAYKRYIWGVLSLFMGPLGYYLYQNQLPLDFDD</sequence>
<name>A0A411PDD3_9GAMM</name>
<keyword evidence="3" id="KW-1185">Reference proteome</keyword>
<dbReference type="EMBL" id="CP036200">
    <property type="protein sequence ID" value="QBF81524.1"/>
    <property type="molecule type" value="Genomic_DNA"/>
</dbReference>
<protein>
    <submittedName>
        <fullName evidence="2">Uncharacterized protein</fullName>
    </submittedName>
</protein>
<keyword evidence="1" id="KW-0472">Membrane</keyword>
<organism evidence="2 3">
    <name type="scientific">Shewanella maritima</name>
    <dbReference type="NCBI Taxonomy" id="2520507"/>
    <lineage>
        <taxon>Bacteria</taxon>
        <taxon>Pseudomonadati</taxon>
        <taxon>Pseudomonadota</taxon>
        <taxon>Gammaproteobacteria</taxon>
        <taxon>Alteromonadales</taxon>
        <taxon>Shewanellaceae</taxon>
        <taxon>Shewanella</taxon>
    </lineage>
</organism>
<keyword evidence="1" id="KW-0812">Transmembrane</keyword>